<keyword evidence="3" id="KW-1185">Reference proteome</keyword>
<dbReference type="Pfam" id="PF16242">
    <property type="entry name" value="Pyrid_ox_like"/>
    <property type="match status" value="1"/>
</dbReference>
<dbReference type="InterPro" id="IPR038725">
    <property type="entry name" value="YdaG_split_barrel_FMN-bd"/>
</dbReference>
<name>A0A972JFW9_9FLAO</name>
<dbReference type="AlphaFoldDB" id="A0A972JFW9"/>
<organism evidence="2 3">
    <name type="scientific">Flavobacterium silvaticum</name>
    <dbReference type="NCBI Taxonomy" id="1852020"/>
    <lineage>
        <taxon>Bacteria</taxon>
        <taxon>Pseudomonadati</taxon>
        <taxon>Bacteroidota</taxon>
        <taxon>Flavobacteriia</taxon>
        <taxon>Flavobacteriales</taxon>
        <taxon>Flavobacteriaceae</taxon>
        <taxon>Flavobacterium</taxon>
    </lineage>
</organism>
<reference evidence="2" key="1">
    <citation type="submission" date="2020-02" db="EMBL/GenBank/DDBJ databases">
        <title>Flavobacterium sp. genome.</title>
        <authorList>
            <person name="Jung H.S."/>
            <person name="Baek J.H."/>
            <person name="Jeon C.O."/>
        </authorList>
    </citation>
    <scope>NUCLEOTIDE SEQUENCE</scope>
    <source>
        <strain evidence="2">SE-s28</strain>
    </source>
</reference>
<feature type="domain" description="General stress protein FMN-binding split barrel" evidence="1">
    <location>
        <begin position="11"/>
        <end position="157"/>
    </location>
</feature>
<dbReference type="RefSeq" id="WP_169526593.1">
    <property type="nucleotide sequence ID" value="NZ_JAAMPU010000101.1"/>
</dbReference>
<dbReference type="Proteomes" id="UP000712080">
    <property type="component" value="Unassembled WGS sequence"/>
</dbReference>
<dbReference type="InterPro" id="IPR052917">
    <property type="entry name" value="Stress-Dev_Protein"/>
</dbReference>
<protein>
    <submittedName>
        <fullName evidence="2">Pyridoxamine 5'-phosphate oxidase family protein</fullName>
    </submittedName>
</protein>
<dbReference type="InterPro" id="IPR012349">
    <property type="entry name" value="Split_barrel_FMN-bd"/>
</dbReference>
<accession>A0A972JFW9</accession>
<proteinExistence type="predicted"/>
<evidence type="ECO:0000259" key="1">
    <source>
        <dbReference type="Pfam" id="PF16242"/>
    </source>
</evidence>
<evidence type="ECO:0000313" key="3">
    <source>
        <dbReference type="Proteomes" id="UP000712080"/>
    </source>
</evidence>
<dbReference type="PANTHER" id="PTHR34818:SF1">
    <property type="entry name" value="PROTEIN BLI-3"/>
    <property type="match status" value="1"/>
</dbReference>
<gene>
    <name evidence="2" type="ORF">G6047_06095</name>
</gene>
<dbReference type="Gene3D" id="2.30.110.10">
    <property type="entry name" value="Electron Transport, Fmn-binding Protein, Chain A"/>
    <property type="match status" value="1"/>
</dbReference>
<sequence length="167" mass="18708">MSTKNLSSDKASDKIKSLAEDIKTCFFCTNLDHQPISTRPMGVQQVDDSGNLWFISSRTSNKNFEIGQDSRVQLFFSKASDNEYLSVYGDAEIYREKAIIEALWTPIAKAWFEEGKNDPDVTVIKVTPLDAYYWDTQNGKIVTLLKIAASAITGIRSDVGREGTLRV</sequence>
<dbReference type="SUPFAM" id="SSF50475">
    <property type="entry name" value="FMN-binding split barrel"/>
    <property type="match status" value="1"/>
</dbReference>
<dbReference type="PANTHER" id="PTHR34818">
    <property type="entry name" value="PROTEIN BLI-3"/>
    <property type="match status" value="1"/>
</dbReference>
<dbReference type="EMBL" id="JAAMPU010000101">
    <property type="protein sequence ID" value="NMH27596.1"/>
    <property type="molecule type" value="Genomic_DNA"/>
</dbReference>
<evidence type="ECO:0000313" key="2">
    <source>
        <dbReference type="EMBL" id="NMH27596.1"/>
    </source>
</evidence>
<comment type="caution">
    <text evidence="2">The sequence shown here is derived from an EMBL/GenBank/DDBJ whole genome shotgun (WGS) entry which is preliminary data.</text>
</comment>